<dbReference type="OrthoDB" id="4158657at2759"/>
<dbReference type="SUPFAM" id="SSF50044">
    <property type="entry name" value="SH3-domain"/>
    <property type="match status" value="2"/>
</dbReference>
<keyword evidence="4" id="KW-1185">Reference proteome</keyword>
<dbReference type="GeneID" id="116221834"/>
<dbReference type="SMART" id="SM00326">
    <property type="entry name" value="SH3"/>
    <property type="match status" value="2"/>
</dbReference>
<proteinExistence type="predicted"/>
<organism evidence="4 5">
    <name type="scientific">Clupea harengus</name>
    <name type="common">Atlantic herring</name>
    <dbReference type="NCBI Taxonomy" id="7950"/>
    <lineage>
        <taxon>Eukaryota</taxon>
        <taxon>Metazoa</taxon>
        <taxon>Chordata</taxon>
        <taxon>Craniata</taxon>
        <taxon>Vertebrata</taxon>
        <taxon>Euteleostomi</taxon>
        <taxon>Actinopterygii</taxon>
        <taxon>Neopterygii</taxon>
        <taxon>Teleostei</taxon>
        <taxon>Clupei</taxon>
        <taxon>Clupeiformes</taxon>
        <taxon>Clupeoidei</taxon>
        <taxon>Clupeidae</taxon>
        <taxon>Clupea</taxon>
    </lineage>
</organism>
<dbReference type="PROSITE" id="PS50002">
    <property type="entry name" value="SH3"/>
    <property type="match status" value="2"/>
</dbReference>
<feature type="domain" description="SH3" evidence="3">
    <location>
        <begin position="137"/>
        <end position="204"/>
    </location>
</feature>
<sequence length="205" mass="23241">MIALDVYLYPDGIRVAEPDEILRWEKEKELYDPNVRLFVALFPYNPSLMSPNPDTSEELPFERGQIIKVYGDKDTDGFYHGECAGRFGYVPSNMVSEIPVYDGDLKIELFQQGFLPEALSPVESRANSEASCVPDDVVVQRMVAIFDYDPLESSPNTDIEDELPFRAGDIIYVYGDVDSDGFYFGDLHGYRGLVPSNYVEPLPWN</sequence>
<dbReference type="FunFam" id="2.30.30.40:FF:000023">
    <property type="entry name" value="RIMS-binding protein 2 isoform F"/>
    <property type="match status" value="1"/>
</dbReference>
<dbReference type="PANTHER" id="PTHR14234:SF20">
    <property type="entry name" value="PERIPHERAL-TYPE BENZODIAZEPINE RECEPTOR-ASSOCIATED PROTEIN 1"/>
    <property type="match status" value="1"/>
</dbReference>
<dbReference type="InterPro" id="IPR001452">
    <property type="entry name" value="SH3_domain"/>
</dbReference>
<dbReference type="InterPro" id="IPR040325">
    <property type="entry name" value="RIMBP1/2/3"/>
</dbReference>
<evidence type="ECO:0000259" key="3">
    <source>
        <dbReference type="PROSITE" id="PS50002"/>
    </source>
</evidence>
<dbReference type="Gene3D" id="2.30.30.40">
    <property type="entry name" value="SH3 Domains"/>
    <property type="match status" value="2"/>
</dbReference>
<accession>A0A6P8G129</accession>
<dbReference type="Proteomes" id="UP000515152">
    <property type="component" value="Chromosome 9"/>
</dbReference>
<evidence type="ECO:0000313" key="5">
    <source>
        <dbReference type="RefSeq" id="XP_031429356.1"/>
    </source>
</evidence>
<keyword evidence="1 2" id="KW-0728">SH3 domain</keyword>
<reference evidence="5" key="1">
    <citation type="submission" date="2025-08" db="UniProtKB">
        <authorList>
            <consortium name="RefSeq"/>
        </authorList>
    </citation>
    <scope>IDENTIFICATION</scope>
</reference>
<dbReference type="KEGG" id="char:116221834"/>
<dbReference type="PRINTS" id="PR00452">
    <property type="entry name" value="SH3DOMAIN"/>
</dbReference>
<dbReference type="InterPro" id="IPR036028">
    <property type="entry name" value="SH3-like_dom_sf"/>
</dbReference>
<dbReference type="AlphaFoldDB" id="A0A6P8G129"/>
<feature type="domain" description="SH3" evidence="3">
    <location>
        <begin position="33"/>
        <end position="100"/>
    </location>
</feature>
<dbReference type="RefSeq" id="XP_031429356.1">
    <property type="nucleotide sequence ID" value="XM_031573496.2"/>
</dbReference>
<protein>
    <submittedName>
        <fullName evidence="5">RIMS-binding protein 2-like isoform X1</fullName>
    </submittedName>
</protein>
<gene>
    <name evidence="5" type="primary">si:ch211-105f12.2</name>
</gene>
<name>A0A6P8G129_CLUHA</name>
<evidence type="ECO:0000256" key="2">
    <source>
        <dbReference type="PROSITE-ProRule" id="PRU00192"/>
    </source>
</evidence>
<dbReference type="FunFam" id="2.30.30.40:FF:000016">
    <property type="entry name" value="RIMS-binding protein 2 isoform X2"/>
    <property type="match status" value="1"/>
</dbReference>
<evidence type="ECO:0000256" key="1">
    <source>
        <dbReference type="ARBA" id="ARBA00022443"/>
    </source>
</evidence>
<evidence type="ECO:0000313" key="4">
    <source>
        <dbReference type="Proteomes" id="UP000515152"/>
    </source>
</evidence>
<dbReference type="Pfam" id="PF07653">
    <property type="entry name" value="SH3_2"/>
    <property type="match status" value="2"/>
</dbReference>
<dbReference type="PANTHER" id="PTHR14234">
    <property type="entry name" value="RIM BINDING PROTEIN-RELATED"/>
    <property type="match status" value="1"/>
</dbReference>